<evidence type="ECO:0000256" key="2">
    <source>
        <dbReference type="ARBA" id="ARBA00022692"/>
    </source>
</evidence>
<feature type="transmembrane region" description="Helical" evidence="5">
    <location>
        <begin position="39"/>
        <end position="58"/>
    </location>
</feature>
<dbReference type="EMBL" id="VSSQ01031966">
    <property type="protein sequence ID" value="MPM83069.1"/>
    <property type="molecule type" value="Genomic_DNA"/>
</dbReference>
<dbReference type="AlphaFoldDB" id="A0A645D1K6"/>
<dbReference type="InterPro" id="IPR004710">
    <property type="entry name" value="Bilac:Na_transpt"/>
</dbReference>
<organism evidence="6">
    <name type="scientific">bioreactor metagenome</name>
    <dbReference type="NCBI Taxonomy" id="1076179"/>
    <lineage>
        <taxon>unclassified sequences</taxon>
        <taxon>metagenomes</taxon>
        <taxon>ecological metagenomes</taxon>
    </lineage>
</organism>
<name>A0A645D1K6_9ZZZZ</name>
<sequence>MEKLERIAKLITKLFPLWVIVFSVYAFVNPEPFKPHAKYISYLLGVIMLGMGLTMTLGDFKLVLTRPKDVFAGVFFRYLIMPFVGFGVAKLLGLPPALAAGLILVGCCPSGTASNVMTFLARGDTALSVTVSSINTVLAPVLTPYIFLMLAGTLIPIKAEALLIDILKIVIVPIAIGVGMRTFLSSFVDKIMKIVPVVSVVCIVFVIAIVIALNAAKLATVAIIAFAAVAIHNAIGLGLGYGASRAVGMTEDKSKAICFEIGMENSGLAVALALAHLDPVAAIPGAIFSVWHNLSGSLLAGYWSSKKDKAEDYVIGG</sequence>
<comment type="caution">
    <text evidence="6">The sequence shown here is derived from an EMBL/GenBank/DDBJ whole genome shotgun (WGS) entry which is preliminary data.</text>
</comment>
<dbReference type="InterPro" id="IPR002657">
    <property type="entry name" value="BilAc:Na_symport/Acr3"/>
</dbReference>
<dbReference type="GO" id="GO:0016020">
    <property type="term" value="C:membrane"/>
    <property type="evidence" value="ECO:0007669"/>
    <property type="project" value="UniProtKB-SubCell"/>
</dbReference>
<feature type="transmembrane region" description="Helical" evidence="5">
    <location>
        <begin position="219"/>
        <end position="244"/>
    </location>
</feature>
<dbReference type="PANTHER" id="PTHR10361:SF28">
    <property type="entry name" value="P3 PROTEIN-RELATED"/>
    <property type="match status" value="1"/>
</dbReference>
<evidence type="ECO:0000256" key="1">
    <source>
        <dbReference type="ARBA" id="ARBA00004141"/>
    </source>
</evidence>
<dbReference type="Pfam" id="PF01758">
    <property type="entry name" value="SBF"/>
    <property type="match status" value="1"/>
</dbReference>
<gene>
    <name evidence="6" type="primary">panS_17</name>
    <name evidence="6" type="ORF">SDC9_130132</name>
</gene>
<feature type="transmembrane region" description="Helical" evidence="5">
    <location>
        <begin position="161"/>
        <end position="184"/>
    </location>
</feature>
<keyword evidence="3 5" id="KW-1133">Transmembrane helix</keyword>
<evidence type="ECO:0000256" key="3">
    <source>
        <dbReference type="ARBA" id="ARBA00022989"/>
    </source>
</evidence>
<comment type="subcellular location">
    <subcellularLocation>
        <location evidence="1">Membrane</location>
        <topology evidence="1">Multi-pass membrane protein</topology>
    </subcellularLocation>
</comment>
<feature type="transmembrane region" description="Helical" evidence="5">
    <location>
        <begin position="133"/>
        <end position="155"/>
    </location>
</feature>
<feature type="transmembrane region" description="Helical" evidence="5">
    <location>
        <begin position="7"/>
        <end position="27"/>
    </location>
</feature>
<dbReference type="InterPro" id="IPR038770">
    <property type="entry name" value="Na+/solute_symporter_sf"/>
</dbReference>
<reference evidence="6" key="1">
    <citation type="submission" date="2019-08" db="EMBL/GenBank/DDBJ databases">
        <authorList>
            <person name="Kucharzyk K."/>
            <person name="Murdoch R.W."/>
            <person name="Higgins S."/>
            <person name="Loffler F."/>
        </authorList>
    </citation>
    <scope>NUCLEOTIDE SEQUENCE</scope>
</reference>
<proteinExistence type="predicted"/>
<accession>A0A645D1K6</accession>
<protein>
    <submittedName>
        <fullName evidence="6">Pantothenates transporter PanS</fullName>
    </submittedName>
</protein>
<keyword evidence="4 5" id="KW-0472">Membrane</keyword>
<evidence type="ECO:0000256" key="5">
    <source>
        <dbReference type="SAM" id="Phobius"/>
    </source>
</evidence>
<evidence type="ECO:0000313" key="6">
    <source>
        <dbReference type="EMBL" id="MPM83069.1"/>
    </source>
</evidence>
<feature type="transmembrane region" description="Helical" evidence="5">
    <location>
        <begin position="98"/>
        <end position="121"/>
    </location>
</feature>
<feature type="transmembrane region" description="Helical" evidence="5">
    <location>
        <begin position="191"/>
        <end position="213"/>
    </location>
</feature>
<dbReference type="Gene3D" id="1.20.1530.20">
    <property type="match status" value="1"/>
</dbReference>
<feature type="transmembrane region" description="Helical" evidence="5">
    <location>
        <begin position="70"/>
        <end position="92"/>
    </location>
</feature>
<evidence type="ECO:0000256" key="4">
    <source>
        <dbReference type="ARBA" id="ARBA00023136"/>
    </source>
</evidence>
<keyword evidence="2 5" id="KW-0812">Transmembrane</keyword>
<dbReference type="PANTHER" id="PTHR10361">
    <property type="entry name" value="SODIUM-BILE ACID COTRANSPORTER"/>
    <property type="match status" value="1"/>
</dbReference>